<reference evidence="2 3" key="1">
    <citation type="submission" date="2019-05" db="EMBL/GenBank/DDBJ databases">
        <title>Another draft genome of Portunus trituberculatus and its Hox gene families provides insights of decapod evolution.</title>
        <authorList>
            <person name="Jeong J.-H."/>
            <person name="Song I."/>
            <person name="Kim S."/>
            <person name="Choi T."/>
            <person name="Kim D."/>
            <person name="Ryu S."/>
            <person name="Kim W."/>
        </authorList>
    </citation>
    <scope>NUCLEOTIDE SEQUENCE [LARGE SCALE GENOMIC DNA]</scope>
    <source>
        <tissue evidence="2">Muscle</tissue>
    </source>
</reference>
<comment type="caution">
    <text evidence="2">The sequence shown here is derived from an EMBL/GenBank/DDBJ whole genome shotgun (WGS) entry which is preliminary data.</text>
</comment>
<proteinExistence type="predicted"/>
<sequence>MNQVVGIPGGLQECPLGHASRCGVVLNCVVDLDIMLKILRQEKLCRIICNVSAKFRANPSSHSPVRSCSSGALNHNNKGSLKHATPPQGRP</sequence>
<accession>A0A5B7CEK4</accession>
<evidence type="ECO:0000256" key="1">
    <source>
        <dbReference type="SAM" id="MobiDB-lite"/>
    </source>
</evidence>
<keyword evidence="3" id="KW-1185">Reference proteome</keyword>
<protein>
    <submittedName>
        <fullName evidence="2">Uncharacterized protein</fullName>
    </submittedName>
</protein>
<feature type="region of interest" description="Disordered" evidence="1">
    <location>
        <begin position="57"/>
        <end position="91"/>
    </location>
</feature>
<evidence type="ECO:0000313" key="2">
    <source>
        <dbReference type="EMBL" id="MPC07959.1"/>
    </source>
</evidence>
<evidence type="ECO:0000313" key="3">
    <source>
        <dbReference type="Proteomes" id="UP000324222"/>
    </source>
</evidence>
<feature type="compositionally biased region" description="Low complexity" evidence="1">
    <location>
        <begin position="60"/>
        <end position="70"/>
    </location>
</feature>
<dbReference type="Proteomes" id="UP000324222">
    <property type="component" value="Unassembled WGS sequence"/>
</dbReference>
<organism evidence="2 3">
    <name type="scientific">Portunus trituberculatus</name>
    <name type="common">Swimming crab</name>
    <name type="synonym">Neptunus trituberculatus</name>
    <dbReference type="NCBI Taxonomy" id="210409"/>
    <lineage>
        <taxon>Eukaryota</taxon>
        <taxon>Metazoa</taxon>
        <taxon>Ecdysozoa</taxon>
        <taxon>Arthropoda</taxon>
        <taxon>Crustacea</taxon>
        <taxon>Multicrustacea</taxon>
        <taxon>Malacostraca</taxon>
        <taxon>Eumalacostraca</taxon>
        <taxon>Eucarida</taxon>
        <taxon>Decapoda</taxon>
        <taxon>Pleocyemata</taxon>
        <taxon>Brachyura</taxon>
        <taxon>Eubrachyura</taxon>
        <taxon>Portunoidea</taxon>
        <taxon>Portunidae</taxon>
        <taxon>Portuninae</taxon>
        <taxon>Portunus</taxon>
    </lineage>
</organism>
<dbReference type="AlphaFoldDB" id="A0A5B7CEK4"/>
<dbReference type="EMBL" id="VSRR010000013">
    <property type="protein sequence ID" value="MPC07959.1"/>
    <property type="molecule type" value="Genomic_DNA"/>
</dbReference>
<name>A0A5B7CEK4_PORTR</name>
<gene>
    <name evidence="2" type="ORF">E2C01_000528</name>
</gene>